<reference evidence="3" key="3">
    <citation type="submission" date="2016-06" db="UniProtKB">
        <authorList>
            <consortium name="WormBaseParasite"/>
        </authorList>
    </citation>
    <scope>IDENTIFICATION</scope>
</reference>
<feature type="compositionally biased region" description="Low complexity" evidence="1">
    <location>
        <begin position="71"/>
        <end position="80"/>
    </location>
</feature>
<proteinExistence type="predicted"/>
<keyword evidence="2" id="KW-1185">Reference proteome</keyword>
<evidence type="ECO:0000313" key="2">
    <source>
        <dbReference type="Proteomes" id="UP000050741"/>
    </source>
</evidence>
<protein>
    <submittedName>
        <fullName evidence="3">Uncharacterized protein</fullName>
    </submittedName>
</protein>
<reference evidence="2" key="1">
    <citation type="submission" date="2013-12" db="EMBL/GenBank/DDBJ databases">
        <authorList>
            <person name="Aslett M."/>
        </authorList>
    </citation>
    <scope>NUCLEOTIDE SEQUENCE [LARGE SCALE GENOMIC DNA]</scope>
    <source>
        <strain evidence="2">Lindley</strain>
    </source>
</reference>
<accession>A0A183BLN3</accession>
<reference evidence="2" key="2">
    <citation type="submission" date="2014-05" db="EMBL/GenBank/DDBJ databases">
        <title>The genome and life-stage specific transcriptomes of Globodera pallida elucidate key aspects of plant parasitism by a cyst nematode.</title>
        <authorList>
            <person name="Cotton J.A."/>
            <person name="Lilley C.J."/>
            <person name="Jones L.M."/>
            <person name="Kikuchi T."/>
            <person name="Reid A.J."/>
            <person name="Thorpe P."/>
            <person name="Tsai I.J."/>
            <person name="Beasley H."/>
            <person name="Blok V."/>
            <person name="Cock P.J.A."/>
            <person name="Van den Akker S.E."/>
            <person name="Holroyd N."/>
            <person name="Hunt M."/>
            <person name="Mantelin S."/>
            <person name="Naghra H."/>
            <person name="Pain A."/>
            <person name="Palomares-Rius J.E."/>
            <person name="Zarowiecki M."/>
            <person name="Berriman M."/>
            <person name="Jones J.T."/>
            <person name="Urwin P.E."/>
        </authorList>
    </citation>
    <scope>NUCLEOTIDE SEQUENCE [LARGE SCALE GENOMIC DNA]</scope>
    <source>
        <strain evidence="2">Lindley</strain>
    </source>
</reference>
<dbReference type="WBParaSite" id="GPLIN_000151800">
    <property type="protein sequence ID" value="GPLIN_000151800"/>
    <property type="gene ID" value="GPLIN_000151800"/>
</dbReference>
<feature type="compositionally biased region" description="Basic and acidic residues" evidence="1">
    <location>
        <begin position="59"/>
        <end position="70"/>
    </location>
</feature>
<name>A0A183BLN3_GLOPA</name>
<feature type="region of interest" description="Disordered" evidence="1">
    <location>
        <begin position="42"/>
        <end position="80"/>
    </location>
</feature>
<evidence type="ECO:0000313" key="3">
    <source>
        <dbReference type="WBParaSite" id="GPLIN_000151800"/>
    </source>
</evidence>
<organism evidence="2 3">
    <name type="scientific">Globodera pallida</name>
    <name type="common">Potato cyst nematode worm</name>
    <name type="synonym">Heterodera pallida</name>
    <dbReference type="NCBI Taxonomy" id="36090"/>
    <lineage>
        <taxon>Eukaryota</taxon>
        <taxon>Metazoa</taxon>
        <taxon>Ecdysozoa</taxon>
        <taxon>Nematoda</taxon>
        <taxon>Chromadorea</taxon>
        <taxon>Rhabditida</taxon>
        <taxon>Tylenchina</taxon>
        <taxon>Tylenchomorpha</taxon>
        <taxon>Tylenchoidea</taxon>
        <taxon>Heteroderidae</taxon>
        <taxon>Heteroderinae</taxon>
        <taxon>Globodera</taxon>
    </lineage>
</organism>
<dbReference type="AlphaFoldDB" id="A0A183BLN3"/>
<sequence length="80" mass="9157">MIRQNQREVLVFTRRPDGGLEGQEIGADEDRTFDKFGEVGDFQECPNLVSPRLSLGTPQRERNPDRHQPRDQPQPVISQA</sequence>
<dbReference type="Proteomes" id="UP000050741">
    <property type="component" value="Unassembled WGS sequence"/>
</dbReference>
<evidence type="ECO:0000256" key="1">
    <source>
        <dbReference type="SAM" id="MobiDB-lite"/>
    </source>
</evidence>